<evidence type="ECO:0000256" key="4">
    <source>
        <dbReference type="ARBA" id="ARBA00048590"/>
    </source>
</evidence>
<dbReference type="EC" id="3.3.2.1" evidence="2"/>
<dbReference type="GO" id="GO:0008908">
    <property type="term" value="F:isochorismatase activity"/>
    <property type="evidence" value="ECO:0007669"/>
    <property type="project" value="UniProtKB-EC"/>
</dbReference>
<gene>
    <name evidence="7" type="ORF">H1W00_07450</name>
</gene>
<dbReference type="PANTHER" id="PTHR43540">
    <property type="entry name" value="PEROXYUREIDOACRYLATE/UREIDOACRYLATE AMIDOHYDROLASE-RELATED"/>
    <property type="match status" value="1"/>
</dbReference>
<dbReference type="EMBL" id="JACEOG010000001">
    <property type="protein sequence ID" value="MBA4608310.1"/>
    <property type="molecule type" value="Genomic_DNA"/>
</dbReference>
<dbReference type="Pfam" id="PF00857">
    <property type="entry name" value="Isochorismatase"/>
    <property type="match status" value="1"/>
</dbReference>
<dbReference type="InterPro" id="IPR036736">
    <property type="entry name" value="ACP-like_sf"/>
</dbReference>
<dbReference type="Proteomes" id="UP000550354">
    <property type="component" value="Unassembled WGS sequence"/>
</dbReference>
<dbReference type="SUPFAM" id="SSF52499">
    <property type="entry name" value="Isochorismatase-like hydrolases"/>
    <property type="match status" value="1"/>
</dbReference>
<comment type="pathway">
    <text evidence="1">Siderophore biosynthesis.</text>
</comment>
<organism evidence="7 8">
    <name type="scientific">Aeromicrobium phoceense</name>
    <dbReference type="NCBI Taxonomy" id="2754045"/>
    <lineage>
        <taxon>Bacteria</taxon>
        <taxon>Bacillati</taxon>
        <taxon>Actinomycetota</taxon>
        <taxon>Actinomycetes</taxon>
        <taxon>Propionibacteriales</taxon>
        <taxon>Nocardioidaceae</taxon>
        <taxon>Aeromicrobium</taxon>
    </lineage>
</organism>
<reference evidence="7 8" key="1">
    <citation type="submission" date="2020-07" db="EMBL/GenBank/DDBJ databases">
        <title>Draft genome and description of Aeromicrobium phoceense strain Marseille-Q0843 isolated from healthy skin swab.</title>
        <authorList>
            <person name="Boxberger M."/>
            <person name="La Scola B."/>
        </authorList>
    </citation>
    <scope>NUCLEOTIDE SEQUENCE [LARGE SCALE GENOMIC DNA]</scope>
    <source>
        <strain evidence="7 8">Marseille-Q0843</strain>
    </source>
</reference>
<evidence type="ECO:0000256" key="2">
    <source>
        <dbReference type="ARBA" id="ARBA00012100"/>
    </source>
</evidence>
<feature type="domain" description="Carrier" evidence="5">
    <location>
        <begin position="243"/>
        <end position="283"/>
    </location>
</feature>
<protein>
    <recommendedName>
        <fullName evidence="2">isochorismatase</fullName>
        <ecNumber evidence="2">3.3.2.1</ecNumber>
    </recommendedName>
</protein>
<keyword evidence="3" id="KW-0378">Hydrolase</keyword>
<evidence type="ECO:0000256" key="1">
    <source>
        <dbReference type="ARBA" id="ARBA00004924"/>
    </source>
</evidence>
<evidence type="ECO:0000256" key="3">
    <source>
        <dbReference type="ARBA" id="ARBA00022801"/>
    </source>
</evidence>
<dbReference type="PRINTS" id="PR01398">
    <property type="entry name" value="ISCHRISMTASE"/>
</dbReference>
<name>A0A838XN81_9ACTN</name>
<dbReference type="InterPro" id="IPR009081">
    <property type="entry name" value="PP-bd_ACP"/>
</dbReference>
<dbReference type="InterPro" id="IPR000868">
    <property type="entry name" value="Isochorismatase-like_dom"/>
</dbReference>
<accession>A0A838XN81</accession>
<evidence type="ECO:0000259" key="5">
    <source>
        <dbReference type="Pfam" id="PF00550"/>
    </source>
</evidence>
<dbReference type="Gene3D" id="1.10.1200.10">
    <property type="entry name" value="ACP-like"/>
    <property type="match status" value="1"/>
</dbReference>
<dbReference type="InterPro" id="IPR050272">
    <property type="entry name" value="Isochorismatase-like_hydrls"/>
</dbReference>
<dbReference type="Gene3D" id="3.40.50.850">
    <property type="entry name" value="Isochorismatase-like"/>
    <property type="match status" value="1"/>
</dbReference>
<sequence>MTALPTLIDYAAPLPPTRVLPDSKARWDLDPARAAVLVHDLQEYFLRPFDRACPALTTTLDGTARILAAARVAGVPVFYTAQDGDHSDRGLQGDLWGPGMRAVASDTAIVPEVAPAPGDRLVTKRRYSAFVKTDLAEQLAAAGRDQLVITGVYAHIGITATALDAFQREVHPFVPADAIAAFTHEQHVRALDIVADSCGVVTLTDAVVDRLAPVAETSGWEAVVRESLARALPPSALASVLADPEADLFAVGLSSLKAFELLDDLADAGVDIDFGELVRRPTLTFLLEQGRMPARR</sequence>
<dbReference type="SUPFAM" id="SSF47336">
    <property type="entry name" value="ACP-like"/>
    <property type="match status" value="1"/>
</dbReference>
<evidence type="ECO:0000313" key="8">
    <source>
        <dbReference type="Proteomes" id="UP000550354"/>
    </source>
</evidence>
<comment type="caution">
    <text evidence="7">The sequence shown here is derived from an EMBL/GenBank/DDBJ whole genome shotgun (WGS) entry which is preliminary data.</text>
</comment>
<dbReference type="InterPro" id="IPR016291">
    <property type="entry name" value="Isochorismatase"/>
</dbReference>
<keyword evidence="8" id="KW-1185">Reference proteome</keyword>
<dbReference type="RefSeq" id="WP_181755082.1">
    <property type="nucleotide sequence ID" value="NZ_JACEOG010000001.1"/>
</dbReference>
<dbReference type="Pfam" id="PF00550">
    <property type="entry name" value="PP-binding"/>
    <property type="match status" value="1"/>
</dbReference>
<evidence type="ECO:0000313" key="7">
    <source>
        <dbReference type="EMBL" id="MBA4608310.1"/>
    </source>
</evidence>
<proteinExistence type="predicted"/>
<dbReference type="AlphaFoldDB" id="A0A838XN81"/>
<dbReference type="PANTHER" id="PTHR43540:SF3">
    <property type="entry name" value="ENTEROBACTIN SYNTHASE COMPONENT B"/>
    <property type="match status" value="1"/>
</dbReference>
<evidence type="ECO:0000259" key="6">
    <source>
        <dbReference type="Pfam" id="PF00857"/>
    </source>
</evidence>
<comment type="catalytic activity">
    <reaction evidence="4">
        <text>isochorismate + H2O = (2S,3S)-2,3-dihydroxy-2,3-dihydrobenzoate + pyruvate</text>
        <dbReference type="Rhea" id="RHEA:11112"/>
        <dbReference type="ChEBI" id="CHEBI:15361"/>
        <dbReference type="ChEBI" id="CHEBI:15377"/>
        <dbReference type="ChEBI" id="CHEBI:29780"/>
        <dbReference type="ChEBI" id="CHEBI:58764"/>
        <dbReference type="EC" id="3.3.2.1"/>
    </reaction>
</comment>
<dbReference type="InterPro" id="IPR036380">
    <property type="entry name" value="Isochorismatase-like_sf"/>
</dbReference>
<feature type="domain" description="Isochorismatase-like" evidence="6">
    <location>
        <begin position="35"/>
        <end position="205"/>
    </location>
</feature>